<dbReference type="GO" id="GO:0006751">
    <property type="term" value="P:glutathione catabolic process"/>
    <property type="evidence" value="ECO:0007669"/>
    <property type="project" value="InterPro"/>
</dbReference>
<dbReference type="SUPFAM" id="SSF110857">
    <property type="entry name" value="Gamma-glutamyl cyclotransferase-like"/>
    <property type="match status" value="1"/>
</dbReference>
<keyword evidence="3" id="KW-0456">Lyase</keyword>
<dbReference type="OMA" id="YIDRRRG"/>
<dbReference type="AlphaFoldDB" id="B4NDU6"/>
<evidence type="ECO:0000256" key="1">
    <source>
        <dbReference type="ARBA" id="ARBA00009662"/>
    </source>
</evidence>
<evidence type="ECO:0000256" key="6">
    <source>
        <dbReference type="ARBA" id="ARBA00048073"/>
    </source>
</evidence>
<dbReference type="HOGENOM" id="CLU_864010_0_0_1"/>
<dbReference type="InterPro" id="IPR013024">
    <property type="entry name" value="GGCT-like"/>
</dbReference>
<dbReference type="InterPro" id="IPR006840">
    <property type="entry name" value="ChaC"/>
</dbReference>
<dbReference type="Pfam" id="PF04752">
    <property type="entry name" value="ChaC"/>
    <property type="match status" value="1"/>
</dbReference>
<dbReference type="eggNOG" id="KOG3182">
    <property type="taxonomic scope" value="Eukaryota"/>
</dbReference>
<dbReference type="InParanoid" id="B4NDU6"/>
<comment type="catalytic activity">
    <reaction evidence="6">
        <text>glutathione = L-cysteinylglycine + 5-oxo-L-proline</text>
        <dbReference type="Rhea" id="RHEA:47724"/>
        <dbReference type="ChEBI" id="CHEBI:57925"/>
        <dbReference type="ChEBI" id="CHEBI:58402"/>
        <dbReference type="ChEBI" id="CHEBI:61694"/>
        <dbReference type="EC" id="4.3.2.7"/>
    </reaction>
</comment>
<dbReference type="Proteomes" id="UP000007798">
    <property type="component" value="Unassembled WGS sequence"/>
</dbReference>
<accession>B4NDU6</accession>
<reference evidence="7 8" key="1">
    <citation type="journal article" date="2007" name="Nature">
        <title>Evolution of genes and genomes on the Drosophila phylogeny.</title>
        <authorList>
            <consortium name="Drosophila 12 Genomes Consortium"/>
            <person name="Clark A.G."/>
            <person name="Eisen M.B."/>
            <person name="Smith D.R."/>
            <person name="Bergman C.M."/>
            <person name="Oliver B."/>
            <person name="Markow T.A."/>
            <person name="Kaufman T.C."/>
            <person name="Kellis M."/>
            <person name="Gelbart W."/>
            <person name="Iyer V.N."/>
            <person name="Pollard D.A."/>
            <person name="Sackton T.B."/>
            <person name="Larracuente A.M."/>
            <person name="Singh N.D."/>
            <person name="Abad J.P."/>
            <person name="Abt D.N."/>
            <person name="Adryan B."/>
            <person name="Aguade M."/>
            <person name="Akashi H."/>
            <person name="Anderson W.W."/>
            <person name="Aquadro C.F."/>
            <person name="Ardell D.H."/>
            <person name="Arguello R."/>
            <person name="Artieri C.G."/>
            <person name="Barbash D.A."/>
            <person name="Barker D."/>
            <person name="Barsanti P."/>
            <person name="Batterham P."/>
            <person name="Batzoglou S."/>
            <person name="Begun D."/>
            <person name="Bhutkar A."/>
            <person name="Blanco E."/>
            <person name="Bosak S.A."/>
            <person name="Bradley R.K."/>
            <person name="Brand A.D."/>
            <person name="Brent M.R."/>
            <person name="Brooks A.N."/>
            <person name="Brown R.H."/>
            <person name="Butlin R.K."/>
            <person name="Caggese C."/>
            <person name="Calvi B.R."/>
            <person name="Bernardo de Carvalho A."/>
            <person name="Caspi A."/>
            <person name="Castrezana S."/>
            <person name="Celniker S.E."/>
            <person name="Chang J.L."/>
            <person name="Chapple C."/>
            <person name="Chatterji S."/>
            <person name="Chinwalla A."/>
            <person name="Civetta A."/>
            <person name="Clifton S.W."/>
            <person name="Comeron J.M."/>
            <person name="Costello J.C."/>
            <person name="Coyne J.A."/>
            <person name="Daub J."/>
            <person name="David R.G."/>
            <person name="Delcher A.L."/>
            <person name="Delehaunty K."/>
            <person name="Do C.B."/>
            <person name="Ebling H."/>
            <person name="Edwards K."/>
            <person name="Eickbush T."/>
            <person name="Evans J.D."/>
            <person name="Filipski A."/>
            <person name="Findeiss S."/>
            <person name="Freyhult E."/>
            <person name="Fulton L."/>
            <person name="Fulton R."/>
            <person name="Garcia A.C."/>
            <person name="Gardiner A."/>
            <person name="Garfield D.A."/>
            <person name="Garvin B.E."/>
            <person name="Gibson G."/>
            <person name="Gilbert D."/>
            <person name="Gnerre S."/>
            <person name="Godfrey J."/>
            <person name="Good R."/>
            <person name="Gotea V."/>
            <person name="Gravely B."/>
            <person name="Greenberg A.J."/>
            <person name="Griffiths-Jones S."/>
            <person name="Gross S."/>
            <person name="Guigo R."/>
            <person name="Gustafson E.A."/>
            <person name="Haerty W."/>
            <person name="Hahn M.W."/>
            <person name="Halligan D.L."/>
            <person name="Halpern A.L."/>
            <person name="Halter G.M."/>
            <person name="Han M.V."/>
            <person name="Heger A."/>
            <person name="Hillier L."/>
            <person name="Hinrichs A.S."/>
            <person name="Holmes I."/>
            <person name="Hoskins R.A."/>
            <person name="Hubisz M.J."/>
            <person name="Hultmark D."/>
            <person name="Huntley M.A."/>
            <person name="Jaffe D.B."/>
            <person name="Jagadeeshan S."/>
            <person name="Jeck W.R."/>
            <person name="Johnson J."/>
            <person name="Jones C.D."/>
            <person name="Jordan W.C."/>
            <person name="Karpen G.H."/>
            <person name="Kataoka E."/>
            <person name="Keightley P.D."/>
            <person name="Kheradpour P."/>
            <person name="Kirkness E.F."/>
            <person name="Koerich L.B."/>
            <person name="Kristiansen K."/>
            <person name="Kudrna D."/>
            <person name="Kulathinal R.J."/>
            <person name="Kumar S."/>
            <person name="Kwok R."/>
            <person name="Lander E."/>
            <person name="Langley C.H."/>
            <person name="Lapoint R."/>
            <person name="Lazzaro B.P."/>
            <person name="Lee S.J."/>
            <person name="Levesque L."/>
            <person name="Li R."/>
            <person name="Lin C.F."/>
            <person name="Lin M.F."/>
            <person name="Lindblad-Toh K."/>
            <person name="Llopart A."/>
            <person name="Long M."/>
            <person name="Low L."/>
            <person name="Lozovsky E."/>
            <person name="Lu J."/>
            <person name="Luo M."/>
            <person name="Machado C.A."/>
            <person name="Makalowski W."/>
            <person name="Marzo M."/>
            <person name="Matsuda M."/>
            <person name="Matzkin L."/>
            <person name="McAllister B."/>
            <person name="McBride C.S."/>
            <person name="McKernan B."/>
            <person name="McKernan K."/>
            <person name="Mendez-Lago M."/>
            <person name="Minx P."/>
            <person name="Mollenhauer M.U."/>
            <person name="Montooth K."/>
            <person name="Mount S.M."/>
            <person name="Mu X."/>
            <person name="Myers E."/>
            <person name="Negre B."/>
            <person name="Newfeld S."/>
            <person name="Nielsen R."/>
            <person name="Noor M.A."/>
            <person name="O'Grady P."/>
            <person name="Pachter L."/>
            <person name="Papaceit M."/>
            <person name="Parisi M.J."/>
            <person name="Parisi M."/>
            <person name="Parts L."/>
            <person name="Pedersen J.S."/>
            <person name="Pesole G."/>
            <person name="Phillippy A.M."/>
            <person name="Ponting C.P."/>
            <person name="Pop M."/>
            <person name="Porcelli D."/>
            <person name="Powell J.R."/>
            <person name="Prohaska S."/>
            <person name="Pruitt K."/>
            <person name="Puig M."/>
            <person name="Quesneville H."/>
            <person name="Ram K.R."/>
            <person name="Rand D."/>
            <person name="Rasmussen M.D."/>
            <person name="Reed L.K."/>
            <person name="Reenan R."/>
            <person name="Reily A."/>
            <person name="Remington K.A."/>
            <person name="Rieger T.T."/>
            <person name="Ritchie M.G."/>
            <person name="Robin C."/>
            <person name="Rogers Y.H."/>
            <person name="Rohde C."/>
            <person name="Rozas J."/>
            <person name="Rubenfield M.J."/>
            <person name="Ruiz A."/>
            <person name="Russo S."/>
            <person name="Salzberg S.L."/>
            <person name="Sanchez-Gracia A."/>
            <person name="Saranga D.J."/>
            <person name="Sato H."/>
            <person name="Schaeffer S.W."/>
            <person name="Schatz M.C."/>
            <person name="Schlenke T."/>
            <person name="Schwartz R."/>
            <person name="Segarra C."/>
            <person name="Singh R.S."/>
            <person name="Sirot L."/>
            <person name="Sirota M."/>
            <person name="Sisneros N.B."/>
            <person name="Smith C.D."/>
            <person name="Smith T.F."/>
            <person name="Spieth J."/>
            <person name="Stage D.E."/>
            <person name="Stark A."/>
            <person name="Stephan W."/>
            <person name="Strausberg R.L."/>
            <person name="Strempel S."/>
            <person name="Sturgill D."/>
            <person name="Sutton G."/>
            <person name="Sutton G.G."/>
            <person name="Tao W."/>
            <person name="Teichmann S."/>
            <person name="Tobari Y.N."/>
            <person name="Tomimura Y."/>
            <person name="Tsolas J.M."/>
            <person name="Valente V.L."/>
            <person name="Venter E."/>
            <person name="Venter J.C."/>
            <person name="Vicario S."/>
            <person name="Vieira F.G."/>
            <person name="Vilella A.J."/>
            <person name="Villasante A."/>
            <person name="Walenz B."/>
            <person name="Wang J."/>
            <person name="Wasserman M."/>
            <person name="Watts T."/>
            <person name="Wilson D."/>
            <person name="Wilson R.K."/>
            <person name="Wing R.A."/>
            <person name="Wolfner M.F."/>
            <person name="Wong A."/>
            <person name="Wong G.K."/>
            <person name="Wu C.I."/>
            <person name="Wu G."/>
            <person name="Yamamoto D."/>
            <person name="Yang H.P."/>
            <person name="Yang S.P."/>
            <person name="Yorke J.A."/>
            <person name="Yoshida K."/>
            <person name="Zdobnov E."/>
            <person name="Zhang P."/>
            <person name="Zhang Y."/>
            <person name="Zimin A.V."/>
            <person name="Baldwin J."/>
            <person name="Abdouelleil A."/>
            <person name="Abdulkadir J."/>
            <person name="Abebe A."/>
            <person name="Abera B."/>
            <person name="Abreu J."/>
            <person name="Acer S.C."/>
            <person name="Aftuck L."/>
            <person name="Alexander A."/>
            <person name="An P."/>
            <person name="Anderson E."/>
            <person name="Anderson S."/>
            <person name="Arachi H."/>
            <person name="Azer M."/>
            <person name="Bachantsang P."/>
            <person name="Barry A."/>
            <person name="Bayul T."/>
            <person name="Berlin A."/>
            <person name="Bessette D."/>
            <person name="Bloom T."/>
            <person name="Blye J."/>
            <person name="Boguslavskiy L."/>
            <person name="Bonnet C."/>
            <person name="Boukhgalter B."/>
            <person name="Bourzgui I."/>
            <person name="Brown A."/>
            <person name="Cahill P."/>
            <person name="Channer S."/>
            <person name="Cheshatsang Y."/>
            <person name="Chuda L."/>
            <person name="Citroen M."/>
            <person name="Collymore A."/>
            <person name="Cooke P."/>
            <person name="Costello M."/>
            <person name="D'Aco K."/>
            <person name="Daza R."/>
            <person name="De Haan G."/>
            <person name="DeGray S."/>
            <person name="DeMaso C."/>
            <person name="Dhargay N."/>
            <person name="Dooley K."/>
            <person name="Dooley E."/>
            <person name="Doricent M."/>
            <person name="Dorje P."/>
            <person name="Dorjee K."/>
            <person name="Dupes A."/>
            <person name="Elong R."/>
            <person name="Falk J."/>
            <person name="Farina A."/>
            <person name="Faro S."/>
            <person name="Ferguson D."/>
            <person name="Fisher S."/>
            <person name="Foley C.D."/>
            <person name="Franke A."/>
            <person name="Friedrich D."/>
            <person name="Gadbois L."/>
            <person name="Gearin G."/>
            <person name="Gearin C.R."/>
            <person name="Giannoukos G."/>
            <person name="Goode T."/>
            <person name="Graham J."/>
            <person name="Grandbois E."/>
            <person name="Grewal S."/>
            <person name="Gyaltsen K."/>
            <person name="Hafez N."/>
            <person name="Hagos B."/>
            <person name="Hall J."/>
            <person name="Henson C."/>
            <person name="Hollinger A."/>
            <person name="Honan T."/>
            <person name="Huard M.D."/>
            <person name="Hughes L."/>
            <person name="Hurhula B."/>
            <person name="Husby M.E."/>
            <person name="Kamat A."/>
            <person name="Kanga B."/>
            <person name="Kashin S."/>
            <person name="Khazanovich D."/>
            <person name="Kisner P."/>
            <person name="Lance K."/>
            <person name="Lara M."/>
            <person name="Lee W."/>
            <person name="Lennon N."/>
            <person name="Letendre F."/>
            <person name="LeVine R."/>
            <person name="Lipovsky A."/>
            <person name="Liu X."/>
            <person name="Liu J."/>
            <person name="Liu S."/>
            <person name="Lokyitsang T."/>
            <person name="Lokyitsang Y."/>
            <person name="Lubonja R."/>
            <person name="Lui A."/>
            <person name="MacDonald P."/>
            <person name="Magnisalis V."/>
            <person name="Maru K."/>
            <person name="Matthews C."/>
            <person name="McCusker W."/>
            <person name="McDonough S."/>
            <person name="Mehta T."/>
            <person name="Meldrim J."/>
            <person name="Meneus L."/>
            <person name="Mihai O."/>
            <person name="Mihalev A."/>
            <person name="Mihova T."/>
            <person name="Mittelman R."/>
            <person name="Mlenga V."/>
            <person name="Montmayeur A."/>
            <person name="Mulrain L."/>
            <person name="Navidi A."/>
            <person name="Naylor J."/>
            <person name="Negash T."/>
            <person name="Nguyen T."/>
            <person name="Nguyen N."/>
            <person name="Nicol R."/>
            <person name="Norbu C."/>
            <person name="Norbu N."/>
            <person name="Novod N."/>
            <person name="O'Neill B."/>
            <person name="Osman S."/>
            <person name="Markiewicz E."/>
            <person name="Oyono O.L."/>
            <person name="Patti C."/>
            <person name="Phunkhang P."/>
            <person name="Pierre F."/>
            <person name="Priest M."/>
            <person name="Raghuraman S."/>
            <person name="Rege F."/>
            <person name="Reyes R."/>
            <person name="Rise C."/>
            <person name="Rogov P."/>
            <person name="Ross K."/>
            <person name="Ryan E."/>
            <person name="Settipalli S."/>
            <person name="Shea T."/>
            <person name="Sherpa N."/>
            <person name="Shi L."/>
            <person name="Shih D."/>
            <person name="Sparrow T."/>
            <person name="Spaulding J."/>
            <person name="Stalker J."/>
            <person name="Stange-Thomann N."/>
            <person name="Stavropoulos S."/>
            <person name="Stone C."/>
            <person name="Strader C."/>
            <person name="Tesfaye S."/>
            <person name="Thomson T."/>
            <person name="Thoulutsang Y."/>
            <person name="Thoulutsang D."/>
            <person name="Topham K."/>
            <person name="Topping I."/>
            <person name="Tsamla T."/>
            <person name="Vassiliev H."/>
            <person name="Vo A."/>
            <person name="Wangchuk T."/>
            <person name="Wangdi T."/>
            <person name="Weiand M."/>
            <person name="Wilkinson J."/>
            <person name="Wilson A."/>
            <person name="Yadav S."/>
            <person name="Young G."/>
            <person name="Yu Q."/>
            <person name="Zembek L."/>
            <person name="Zhong D."/>
            <person name="Zimmer A."/>
            <person name="Zwirko Z."/>
            <person name="Jaffe D.B."/>
            <person name="Alvarez P."/>
            <person name="Brockman W."/>
            <person name="Butler J."/>
            <person name="Chin C."/>
            <person name="Gnerre S."/>
            <person name="Grabherr M."/>
            <person name="Kleber M."/>
            <person name="Mauceli E."/>
            <person name="MacCallum I."/>
        </authorList>
    </citation>
    <scope>NUCLEOTIDE SEQUENCE [LARGE SCALE GENOMIC DNA]</scope>
    <source>
        <strain evidence="8">Tucson 14030-0811.24</strain>
    </source>
</reference>
<dbReference type="GO" id="GO:0005737">
    <property type="term" value="C:cytoplasm"/>
    <property type="evidence" value="ECO:0007669"/>
    <property type="project" value="TreeGrafter"/>
</dbReference>
<sequence>MLRHIQSLSLKTDGQLPVVSQEIYRQFFKDLATKPQLLSGSQSSDLNSNSFDVEVTNQAESIVPTPNDVWIFGYGSLVWKADFPYIDRRRGYICGFKRRFYQHSIDHRGVPERPGRVVTLLPGDVTQDRVYGVAYRIASLQKGQVLDHLDYREKNGYERCHLEFHEYPATSEPIQVIMYVATQANDSYAGDVWEVPCIAKQIFSAAGPSGPNREYLFNLALAMAQLFPGAVDEHLTELVECVKHLIERDEPQMLERGLTREIMNILKDCWKNEEALVKRLEALRQRCEQPGWREWLLVQELERQSG</sequence>
<dbReference type="FunCoup" id="B4NDU6">
    <property type="interactions" value="359"/>
</dbReference>
<comment type="similarity">
    <text evidence="1">Belongs to the gamma-glutamylcyclotransferase family. ChaC subfamily.</text>
</comment>
<evidence type="ECO:0000313" key="7">
    <source>
        <dbReference type="EMBL" id="EDW81915.1"/>
    </source>
</evidence>
<dbReference type="OrthoDB" id="1933483at2759"/>
<organism evidence="7 8">
    <name type="scientific">Drosophila willistoni</name>
    <name type="common">Fruit fly</name>
    <dbReference type="NCBI Taxonomy" id="7260"/>
    <lineage>
        <taxon>Eukaryota</taxon>
        <taxon>Metazoa</taxon>
        <taxon>Ecdysozoa</taxon>
        <taxon>Arthropoda</taxon>
        <taxon>Hexapoda</taxon>
        <taxon>Insecta</taxon>
        <taxon>Pterygota</taxon>
        <taxon>Neoptera</taxon>
        <taxon>Endopterygota</taxon>
        <taxon>Diptera</taxon>
        <taxon>Brachycera</taxon>
        <taxon>Muscomorpha</taxon>
        <taxon>Ephydroidea</taxon>
        <taxon>Drosophilidae</taxon>
        <taxon>Drosophila</taxon>
        <taxon>Sophophora</taxon>
    </lineage>
</organism>
<dbReference type="GO" id="GO:0061928">
    <property type="term" value="F:glutathione specific gamma-glutamylcyclotransferase activity"/>
    <property type="evidence" value="ECO:0007669"/>
    <property type="project" value="UniProtKB-EC"/>
</dbReference>
<dbReference type="PANTHER" id="PTHR12192">
    <property type="entry name" value="CATION TRANSPORT PROTEIN CHAC-RELATED"/>
    <property type="match status" value="1"/>
</dbReference>
<evidence type="ECO:0000256" key="3">
    <source>
        <dbReference type="ARBA" id="ARBA00023239"/>
    </source>
</evidence>
<dbReference type="EMBL" id="CH964239">
    <property type="protein sequence ID" value="EDW81915.1"/>
    <property type="molecule type" value="Genomic_DNA"/>
</dbReference>
<name>B4NDU6_DROWI</name>
<proteinExistence type="inferred from homology"/>
<evidence type="ECO:0000256" key="2">
    <source>
        <dbReference type="ARBA" id="ARBA00012344"/>
    </source>
</evidence>
<dbReference type="CDD" id="cd06661">
    <property type="entry name" value="GGCT_like"/>
    <property type="match status" value="1"/>
</dbReference>
<comment type="function">
    <text evidence="5">Catalyzes the cleavage of glutathione into 5-oxo-L-proline and a Cys-Gly dipeptide. Acts specifically on glutathione, but not on other gamma-glutamyl peptides.</text>
</comment>
<keyword evidence="8" id="KW-1185">Reference proteome</keyword>
<dbReference type="PANTHER" id="PTHR12192:SF2">
    <property type="entry name" value="GLUTATHIONE-SPECIFIC GAMMA-GLUTAMYLCYCLOTRANSFERASE 2"/>
    <property type="match status" value="1"/>
</dbReference>
<dbReference type="SMR" id="B4NDU6"/>
<dbReference type="PhylomeDB" id="B4NDU6"/>
<evidence type="ECO:0000256" key="5">
    <source>
        <dbReference type="ARBA" id="ARBA00045227"/>
    </source>
</evidence>
<dbReference type="EC" id="4.3.2.7" evidence="2"/>
<gene>
    <name evidence="7" type="primary">Dwil\GK25515</name>
    <name evidence="7" type="ORF">Dwil_GK25515</name>
</gene>
<evidence type="ECO:0000256" key="4">
    <source>
        <dbReference type="ARBA" id="ARBA00043195"/>
    </source>
</evidence>
<dbReference type="STRING" id="7260.B4NDU6"/>
<protein>
    <recommendedName>
        <fullName evidence="2">glutathione-specific gamma-glutamylcyclotransferase</fullName>
        <ecNumber evidence="2">4.3.2.7</ecNumber>
    </recommendedName>
    <alternativeName>
        <fullName evidence="4">Cation transport regulator-like protein 2</fullName>
    </alternativeName>
</protein>
<dbReference type="InterPro" id="IPR036568">
    <property type="entry name" value="GGCT-like_sf"/>
</dbReference>
<dbReference type="Gene3D" id="3.10.490.10">
    <property type="entry name" value="Gamma-glutamyl cyclotransferase-like"/>
    <property type="match status" value="1"/>
</dbReference>
<dbReference type="KEGG" id="dwi:6649215"/>
<evidence type="ECO:0000313" key="8">
    <source>
        <dbReference type="Proteomes" id="UP000007798"/>
    </source>
</evidence>